<protein>
    <submittedName>
        <fullName evidence="1">Uncharacterized protein</fullName>
    </submittedName>
</protein>
<reference evidence="1 2" key="1">
    <citation type="submission" date="2014-04" db="EMBL/GenBank/DDBJ databases">
        <authorList>
            <consortium name="DOE Joint Genome Institute"/>
            <person name="Kuo A."/>
            <person name="Ruytinx J."/>
            <person name="Rineau F."/>
            <person name="Colpaert J."/>
            <person name="Kohler A."/>
            <person name="Nagy L.G."/>
            <person name="Floudas D."/>
            <person name="Copeland A."/>
            <person name="Barry K.W."/>
            <person name="Cichocki N."/>
            <person name="Veneault-Fourrey C."/>
            <person name="LaButti K."/>
            <person name="Lindquist E.A."/>
            <person name="Lipzen A."/>
            <person name="Lundell T."/>
            <person name="Morin E."/>
            <person name="Murat C."/>
            <person name="Sun H."/>
            <person name="Tunlid A."/>
            <person name="Henrissat B."/>
            <person name="Grigoriev I.V."/>
            <person name="Hibbett D.S."/>
            <person name="Martin F."/>
            <person name="Nordberg H.P."/>
            <person name="Cantor M.N."/>
            <person name="Hua S.X."/>
        </authorList>
    </citation>
    <scope>NUCLEOTIDE SEQUENCE [LARGE SCALE GENOMIC DNA]</scope>
    <source>
        <strain evidence="1 2">UH-Slu-Lm8-n1</strain>
    </source>
</reference>
<proteinExistence type="predicted"/>
<dbReference type="Proteomes" id="UP000054485">
    <property type="component" value="Unassembled WGS sequence"/>
</dbReference>
<dbReference type="HOGENOM" id="CLU_2694492_0_0_1"/>
<organism evidence="1 2">
    <name type="scientific">Suillus luteus UH-Slu-Lm8-n1</name>
    <dbReference type="NCBI Taxonomy" id="930992"/>
    <lineage>
        <taxon>Eukaryota</taxon>
        <taxon>Fungi</taxon>
        <taxon>Dikarya</taxon>
        <taxon>Basidiomycota</taxon>
        <taxon>Agaricomycotina</taxon>
        <taxon>Agaricomycetes</taxon>
        <taxon>Agaricomycetidae</taxon>
        <taxon>Boletales</taxon>
        <taxon>Suillineae</taxon>
        <taxon>Suillaceae</taxon>
        <taxon>Suillus</taxon>
    </lineage>
</organism>
<evidence type="ECO:0000313" key="1">
    <source>
        <dbReference type="EMBL" id="KIK32135.1"/>
    </source>
</evidence>
<keyword evidence="2" id="KW-1185">Reference proteome</keyword>
<evidence type="ECO:0000313" key="2">
    <source>
        <dbReference type="Proteomes" id="UP000054485"/>
    </source>
</evidence>
<dbReference type="InParanoid" id="A0A0C9Z418"/>
<gene>
    <name evidence="1" type="ORF">CY34DRAFT_102180</name>
</gene>
<reference evidence="2" key="2">
    <citation type="submission" date="2015-01" db="EMBL/GenBank/DDBJ databases">
        <title>Evolutionary Origins and Diversification of the Mycorrhizal Mutualists.</title>
        <authorList>
            <consortium name="DOE Joint Genome Institute"/>
            <consortium name="Mycorrhizal Genomics Consortium"/>
            <person name="Kohler A."/>
            <person name="Kuo A."/>
            <person name="Nagy L.G."/>
            <person name="Floudas D."/>
            <person name="Copeland A."/>
            <person name="Barry K.W."/>
            <person name="Cichocki N."/>
            <person name="Veneault-Fourrey C."/>
            <person name="LaButti K."/>
            <person name="Lindquist E.A."/>
            <person name="Lipzen A."/>
            <person name="Lundell T."/>
            <person name="Morin E."/>
            <person name="Murat C."/>
            <person name="Riley R."/>
            <person name="Ohm R."/>
            <person name="Sun H."/>
            <person name="Tunlid A."/>
            <person name="Henrissat B."/>
            <person name="Grigoriev I.V."/>
            <person name="Hibbett D.S."/>
            <person name="Martin F."/>
        </authorList>
    </citation>
    <scope>NUCLEOTIDE SEQUENCE [LARGE SCALE GENOMIC DNA]</scope>
    <source>
        <strain evidence="2">UH-Slu-Lm8-n1</strain>
    </source>
</reference>
<dbReference type="AlphaFoldDB" id="A0A0C9Z418"/>
<dbReference type="EMBL" id="KN836386">
    <property type="protein sequence ID" value="KIK32135.1"/>
    <property type="molecule type" value="Genomic_DNA"/>
</dbReference>
<dbReference type="OrthoDB" id="2669405at2759"/>
<name>A0A0C9Z418_9AGAM</name>
<accession>A0A0C9Z418</accession>
<sequence>MYGLYLASVGEVRLEAYAMGWSAVTTLPDDNVEVCFCARMAPYPSLHPSVVTTKGVPSNRGPLRTGSDVRIFLSAMNASVCRCPQY</sequence>